<feature type="signal peptide" evidence="1">
    <location>
        <begin position="1"/>
        <end position="23"/>
    </location>
</feature>
<dbReference type="EMBL" id="AGZP01000004">
    <property type="protein sequence ID" value="EKN15569.1"/>
    <property type="molecule type" value="Genomic_DNA"/>
</dbReference>
<dbReference type="Proteomes" id="UP000001218">
    <property type="component" value="Unassembled WGS sequence"/>
</dbReference>
<accession>K5ZIL4</accession>
<dbReference type="AlphaFoldDB" id="K5ZIL4"/>
<dbReference type="RefSeq" id="WP_008154269.1">
    <property type="nucleotide sequence ID" value="NZ_JH976465.1"/>
</dbReference>
<name>K5ZIL4_9BACT</name>
<reference evidence="2 3" key="1">
    <citation type="submission" date="2012-02" db="EMBL/GenBank/DDBJ databases">
        <title>The Genome Sequence of Parabacteroides johnsonii CL02T12C29.</title>
        <authorList>
            <consortium name="The Broad Institute Genome Sequencing Platform"/>
            <person name="Earl A."/>
            <person name="Ward D."/>
            <person name="Feldgarden M."/>
            <person name="Gevers D."/>
            <person name="Zitomersky N.L."/>
            <person name="Coyne M.J."/>
            <person name="Comstock L.E."/>
            <person name="Young S.K."/>
            <person name="Zeng Q."/>
            <person name="Gargeya S."/>
            <person name="Fitzgerald M."/>
            <person name="Haas B."/>
            <person name="Abouelleil A."/>
            <person name="Alvarado L."/>
            <person name="Arachchi H.M."/>
            <person name="Berlin A."/>
            <person name="Chapman S.B."/>
            <person name="Gearin G."/>
            <person name="Goldberg J."/>
            <person name="Griggs A."/>
            <person name="Gujja S."/>
            <person name="Hansen M."/>
            <person name="Heiman D."/>
            <person name="Howarth C."/>
            <person name="Larimer J."/>
            <person name="Lui A."/>
            <person name="MacDonald P.J.P."/>
            <person name="McCowen C."/>
            <person name="Montmayeur A."/>
            <person name="Murphy C."/>
            <person name="Neiman D."/>
            <person name="Pearson M."/>
            <person name="Priest M."/>
            <person name="Roberts A."/>
            <person name="Saif S."/>
            <person name="Shea T."/>
            <person name="Sisk P."/>
            <person name="Stolte C."/>
            <person name="Sykes S."/>
            <person name="Wortman J."/>
            <person name="Nusbaum C."/>
            <person name="Birren B."/>
        </authorList>
    </citation>
    <scope>NUCLEOTIDE SEQUENCE [LARGE SCALE GENOMIC DNA]</scope>
    <source>
        <strain evidence="2 3">CL02T12C29</strain>
    </source>
</reference>
<dbReference type="OrthoDB" id="1096216at2"/>
<evidence type="ECO:0000313" key="2">
    <source>
        <dbReference type="EMBL" id="EKN15569.1"/>
    </source>
</evidence>
<keyword evidence="1" id="KW-0732">Signal</keyword>
<protein>
    <submittedName>
        <fullName evidence="2">Uncharacterized protein</fullName>
    </submittedName>
</protein>
<proteinExistence type="predicted"/>
<comment type="caution">
    <text evidence="2">The sequence shown here is derived from an EMBL/GenBank/DDBJ whole genome shotgun (WGS) entry which is preliminary data.</text>
</comment>
<dbReference type="PATRIC" id="fig|999419.3.peg.274"/>
<gene>
    <name evidence="2" type="ORF">HMPREF1077_00274</name>
</gene>
<organism evidence="2 3">
    <name type="scientific">Parabacteroides johnsonii CL02T12C29</name>
    <dbReference type="NCBI Taxonomy" id="999419"/>
    <lineage>
        <taxon>Bacteria</taxon>
        <taxon>Pseudomonadati</taxon>
        <taxon>Bacteroidota</taxon>
        <taxon>Bacteroidia</taxon>
        <taxon>Bacteroidales</taxon>
        <taxon>Tannerellaceae</taxon>
        <taxon>Parabacteroides</taxon>
    </lineage>
</organism>
<sequence>MKNTFRIYLSIILWLCFSNSVRAIEQPADTTQVYSARYCVNTFRDQTVSSLQSVEGCDSLIVQNVTVSGTGDLKLFAPEGVTIYGLFEVKQGGVLNINRKESLVFEFTYDAAGNRSSREIKQ</sequence>
<feature type="chain" id="PRO_5003891750" evidence="1">
    <location>
        <begin position="24"/>
        <end position="122"/>
    </location>
</feature>
<dbReference type="HOGENOM" id="CLU_1955239_0_0_10"/>
<evidence type="ECO:0000256" key="1">
    <source>
        <dbReference type="SAM" id="SignalP"/>
    </source>
</evidence>
<evidence type="ECO:0000313" key="3">
    <source>
        <dbReference type="Proteomes" id="UP000001218"/>
    </source>
</evidence>